<proteinExistence type="predicted"/>
<feature type="region of interest" description="Disordered" evidence="1">
    <location>
        <begin position="191"/>
        <end position="261"/>
    </location>
</feature>
<reference evidence="2 3" key="1">
    <citation type="submission" date="2024-03" db="EMBL/GenBank/DDBJ databases">
        <title>The genome assembly and annotation of the cricket Gryllus longicercus Weissman &amp; Gray.</title>
        <authorList>
            <person name="Szrajer S."/>
            <person name="Gray D."/>
            <person name="Ylla G."/>
        </authorList>
    </citation>
    <scope>NUCLEOTIDE SEQUENCE [LARGE SCALE GENOMIC DNA]</scope>
    <source>
        <strain evidence="2">DAG 2021-001</strain>
        <tissue evidence="2">Whole body minus gut</tissue>
    </source>
</reference>
<feature type="region of interest" description="Disordered" evidence="1">
    <location>
        <begin position="18"/>
        <end position="49"/>
    </location>
</feature>
<sequence length="470" mass="52682">MVIMETPKCRKLRRIKESTKKKKQIRTKESRSEECENAITSADATPPHTSKSVIIIERGHDEVRGVEWQYHGKFVESDVPVVWGSPHGSPVVNTVQAVCESPVSRPKRRPTNSVPRKLDAEESEPPQFLNEILALSEKIKAEEKNNVQSSSKTVHEEKESKAQKSVLDESFSNFFDEDMNECMLQCSQELEETSLQKSGPPTSSTLGVNFNRQDTRNINIAEKNPVLRSSPRKKFISNSAKSSLSTSKSSLSTSNSSLSTSSGTFYLQNNINESGTKIPRVGSKNYVHAKPKGNTYVFKGRVLGSRENCSASGSGQGKINRLLDKRVSLDSKPQTSEKLDRISKLSKSCDLSVDNSFETVKESFLDDDLEFLSTIADDVEMVTEMHSREPSKKVPLNSLETKEKANEQQTITSSVLEDSTYFEEGVLQYLDTIESNVTSSQPLRCTPEEIEKKRQEAKLKLQKKKFLSRK</sequence>
<feature type="compositionally biased region" description="Low complexity" evidence="1">
    <location>
        <begin position="237"/>
        <end position="261"/>
    </location>
</feature>
<feature type="compositionally biased region" description="Basic and acidic residues" evidence="1">
    <location>
        <begin position="153"/>
        <end position="162"/>
    </location>
</feature>
<dbReference type="AlphaFoldDB" id="A0AAN9VD78"/>
<evidence type="ECO:0000313" key="3">
    <source>
        <dbReference type="Proteomes" id="UP001378592"/>
    </source>
</evidence>
<protein>
    <submittedName>
        <fullName evidence="2">Uncharacterized protein</fullName>
    </submittedName>
</protein>
<dbReference type="EMBL" id="JAZDUA010000359">
    <property type="protein sequence ID" value="KAK7793831.1"/>
    <property type="molecule type" value="Genomic_DNA"/>
</dbReference>
<evidence type="ECO:0000313" key="2">
    <source>
        <dbReference type="EMBL" id="KAK7793831.1"/>
    </source>
</evidence>
<name>A0AAN9VD78_9ORTH</name>
<organism evidence="2 3">
    <name type="scientific">Gryllus longicercus</name>
    <dbReference type="NCBI Taxonomy" id="2509291"/>
    <lineage>
        <taxon>Eukaryota</taxon>
        <taxon>Metazoa</taxon>
        <taxon>Ecdysozoa</taxon>
        <taxon>Arthropoda</taxon>
        <taxon>Hexapoda</taxon>
        <taxon>Insecta</taxon>
        <taxon>Pterygota</taxon>
        <taxon>Neoptera</taxon>
        <taxon>Polyneoptera</taxon>
        <taxon>Orthoptera</taxon>
        <taxon>Ensifera</taxon>
        <taxon>Gryllidea</taxon>
        <taxon>Grylloidea</taxon>
        <taxon>Gryllidae</taxon>
        <taxon>Gryllinae</taxon>
        <taxon>Gryllus</taxon>
    </lineage>
</organism>
<feature type="region of interest" description="Disordered" evidence="1">
    <location>
        <begin position="142"/>
        <end position="165"/>
    </location>
</feature>
<keyword evidence="3" id="KW-1185">Reference proteome</keyword>
<evidence type="ECO:0000256" key="1">
    <source>
        <dbReference type="SAM" id="MobiDB-lite"/>
    </source>
</evidence>
<gene>
    <name evidence="2" type="ORF">R5R35_014327</name>
</gene>
<dbReference type="Proteomes" id="UP001378592">
    <property type="component" value="Unassembled WGS sequence"/>
</dbReference>
<comment type="caution">
    <text evidence="2">The sequence shown here is derived from an EMBL/GenBank/DDBJ whole genome shotgun (WGS) entry which is preliminary data.</text>
</comment>
<accession>A0AAN9VD78</accession>
<feature type="compositionally biased region" description="Polar residues" evidence="1">
    <location>
        <begin position="191"/>
        <end position="218"/>
    </location>
</feature>
<feature type="compositionally biased region" description="Polar residues" evidence="1">
    <location>
        <begin position="38"/>
        <end position="49"/>
    </location>
</feature>
<feature type="region of interest" description="Disordered" evidence="1">
    <location>
        <begin position="100"/>
        <end position="127"/>
    </location>
</feature>